<gene>
    <name evidence="1" type="ORF">C8R14_11945</name>
</gene>
<reference evidence="1 2" key="1">
    <citation type="submission" date="2018-04" db="EMBL/GenBank/DDBJ databases">
        <title>Active sludge and wastewater microbial communities from Klosterneuburg, Austria.</title>
        <authorList>
            <person name="Wagner M."/>
        </authorList>
    </citation>
    <scope>NUCLEOTIDE SEQUENCE [LARGE SCALE GENOMIC DNA]</scope>
    <source>
        <strain evidence="1 2">Nm 57</strain>
    </source>
</reference>
<dbReference type="Proteomes" id="UP000247780">
    <property type="component" value="Unassembled WGS sequence"/>
</dbReference>
<sequence>MYESENIFEFNPEMSGFEAEQYEGEGEQYEGEGEQFEQFEYGEAEWGEVFNEGEVMELAAELLEVTNEAELDRFLGSLIKKAGSALGKVVKSPIGRAVGGILKGVAKKALPIAGGALGAYFGGPLGAKIGSGLASAAGSALGLELEALSQEDREFEGGKQFVRFAANTVKNSLSAPPSSDRSYGGRYTQRSAEFSAAARVEGEWYCRAGYGRGIEVCL</sequence>
<dbReference type="EMBL" id="QICQ01000019">
    <property type="protein sequence ID" value="PXV80129.1"/>
    <property type="molecule type" value="Genomic_DNA"/>
</dbReference>
<dbReference type="RefSeq" id="WP_011634675.1">
    <property type="nucleotide sequence ID" value="NZ_FNYF01000016.1"/>
</dbReference>
<evidence type="ECO:0000313" key="2">
    <source>
        <dbReference type="Proteomes" id="UP000247780"/>
    </source>
</evidence>
<evidence type="ECO:0000313" key="1">
    <source>
        <dbReference type="EMBL" id="PXV80129.1"/>
    </source>
</evidence>
<name>A0ABX5M6Q5_9PROT</name>
<organism evidence="1 2">
    <name type="scientific">Nitrosomonas eutropha</name>
    <dbReference type="NCBI Taxonomy" id="916"/>
    <lineage>
        <taxon>Bacteria</taxon>
        <taxon>Pseudomonadati</taxon>
        <taxon>Pseudomonadota</taxon>
        <taxon>Betaproteobacteria</taxon>
        <taxon>Nitrosomonadales</taxon>
        <taxon>Nitrosomonadaceae</taxon>
        <taxon>Nitrosomonas</taxon>
    </lineage>
</organism>
<accession>A0ABX5M6Q5</accession>
<comment type="caution">
    <text evidence="1">The sequence shown here is derived from an EMBL/GenBank/DDBJ whole genome shotgun (WGS) entry which is preliminary data.</text>
</comment>
<protein>
    <submittedName>
        <fullName evidence="1">Uncharacterized protein</fullName>
    </submittedName>
</protein>
<keyword evidence="2" id="KW-1185">Reference proteome</keyword>
<proteinExistence type="predicted"/>